<evidence type="ECO:0000313" key="15">
    <source>
        <dbReference type="Proteomes" id="UP000663760"/>
    </source>
</evidence>
<dbReference type="Pfam" id="PF05699">
    <property type="entry name" value="Dimer_Tnp_hAT"/>
    <property type="match status" value="1"/>
</dbReference>
<evidence type="ECO:0000259" key="11">
    <source>
        <dbReference type="Pfam" id="PF02892"/>
    </source>
</evidence>
<dbReference type="GO" id="GO:0046983">
    <property type="term" value="F:protein dimerization activity"/>
    <property type="evidence" value="ECO:0007669"/>
    <property type="project" value="InterPro"/>
</dbReference>
<dbReference type="InterPro" id="IPR025525">
    <property type="entry name" value="hAT-like_transposase_RNase-H"/>
</dbReference>
<dbReference type="InterPro" id="IPR052035">
    <property type="entry name" value="ZnF_BED_domain_contain"/>
</dbReference>
<organism evidence="14 15">
    <name type="scientific">Spirodela intermedia</name>
    <name type="common">Intermediate duckweed</name>
    <dbReference type="NCBI Taxonomy" id="51605"/>
    <lineage>
        <taxon>Eukaryota</taxon>
        <taxon>Viridiplantae</taxon>
        <taxon>Streptophyta</taxon>
        <taxon>Embryophyta</taxon>
        <taxon>Tracheophyta</taxon>
        <taxon>Spermatophyta</taxon>
        <taxon>Magnoliopsida</taxon>
        <taxon>Liliopsida</taxon>
        <taxon>Araceae</taxon>
        <taxon>Lemnoideae</taxon>
        <taxon>Spirodela</taxon>
    </lineage>
</organism>
<feature type="domain" description="BED-type" evidence="11">
    <location>
        <begin position="106"/>
        <end position="134"/>
    </location>
</feature>
<dbReference type="InterPro" id="IPR003656">
    <property type="entry name" value="Znf_BED"/>
</dbReference>
<feature type="compositionally biased region" description="Acidic residues" evidence="10">
    <location>
        <begin position="767"/>
        <end position="777"/>
    </location>
</feature>
<dbReference type="SMART" id="SM00614">
    <property type="entry name" value="ZnF_BED"/>
    <property type="match status" value="1"/>
</dbReference>
<evidence type="ECO:0000256" key="1">
    <source>
        <dbReference type="ARBA" id="ARBA00004123"/>
    </source>
</evidence>
<comment type="subunit">
    <text evidence="2">Homodimer.</text>
</comment>
<evidence type="ECO:0000313" key="14">
    <source>
        <dbReference type="EMBL" id="CAA7395046.1"/>
    </source>
</evidence>
<feature type="domain" description="HAT C-terminal dimerisation" evidence="12">
    <location>
        <begin position="632"/>
        <end position="714"/>
    </location>
</feature>
<dbReference type="PANTHER" id="PTHR46481">
    <property type="entry name" value="ZINC FINGER BED DOMAIN-CONTAINING PROTEIN 4"/>
    <property type="match status" value="1"/>
</dbReference>
<evidence type="ECO:0000256" key="10">
    <source>
        <dbReference type="SAM" id="MobiDB-lite"/>
    </source>
</evidence>
<name>A0A7I8KCQ2_SPIIN</name>
<evidence type="ECO:0000256" key="5">
    <source>
        <dbReference type="ARBA" id="ARBA00022833"/>
    </source>
</evidence>
<proteinExistence type="predicted"/>
<dbReference type="Proteomes" id="UP000663760">
    <property type="component" value="Chromosome 4"/>
</dbReference>
<evidence type="ECO:0000256" key="7">
    <source>
        <dbReference type="ARBA" id="ARBA00023125"/>
    </source>
</evidence>
<dbReference type="GO" id="GO:0003677">
    <property type="term" value="F:DNA binding"/>
    <property type="evidence" value="ECO:0007669"/>
    <property type="project" value="UniProtKB-KW"/>
</dbReference>
<dbReference type="PANTHER" id="PTHR46481:SF11">
    <property type="entry name" value="ZINC FINGER BED DOMAIN-CONTAINING PROTEIN RICESLEEPER 2-LIKE"/>
    <property type="match status" value="1"/>
</dbReference>
<keyword evidence="6" id="KW-0805">Transcription regulation</keyword>
<dbReference type="InterPro" id="IPR036236">
    <property type="entry name" value="Znf_C2H2_sf"/>
</dbReference>
<evidence type="ECO:0000256" key="4">
    <source>
        <dbReference type="ARBA" id="ARBA00022771"/>
    </source>
</evidence>
<evidence type="ECO:0000256" key="2">
    <source>
        <dbReference type="ARBA" id="ARBA00011738"/>
    </source>
</evidence>
<dbReference type="GO" id="GO:0005634">
    <property type="term" value="C:nucleus"/>
    <property type="evidence" value="ECO:0007669"/>
    <property type="project" value="UniProtKB-SubCell"/>
</dbReference>
<evidence type="ECO:0000256" key="8">
    <source>
        <dbReference type="ARBA" id="ARBA00023163"/>
    </source>
</evidence>
<keyword evidence="3" id="KW-0479">Metal-binding</keyword>
<dbReference type="SUPFAM" id="SSF53098">
    <property type="entry name" value="Ribonuclease H-like"/>
    <property type="match status" value="1"/>
</dbReference>
<dbReference type="Pfam" id="PF14372">
    <property type="entry name" value="hAT-like_RNase-H"/>
    <property type="match status" value="1"/>
</dbReference>
<gene>
    <name evidence="14" type="ORF">SI8410_04005707</name>
</gene>
<dbReference type="InterPro" id="IPR008906">
    <property type="entry name" value="HATC_C_dom"/>
</dbReference>
<sequence>MVGNSASGTTHLKNHLRLCASFRNFSSGQAEVGKFFLECGEKRKAETSRLDCFNYDPNSDKQDFVITNEDQSIGQYQEPCLRLPRRRKLRSAVWNDMTKEQREDGSYFAICNHCKKKMVGNSTRGTTHLKNHLRFCAAFKRAKCSQTDVGQLFLEASELKKVGANGLDCFKFDPERSRQDFARMLILHDYPLAMVDHIGFRTFLRNLQPQFRLMPRDAIQADCNRIYEDEREKFQEALVKARSRISLAGGLWVTTGRSQYLSLTCHFVDDDWKLQKKILNFVKLKSARDSSEISKAIEEKVSEWQISSKLFGLVLDDSFGTEALVEDLVYSQFSSELLLDPELFPMQCWARILNLIVQDGLKVKEVSSVIERIRGSVGHVRKSRSRRGCFQRCAQQFGEPGRPLLLDSPLRWQTTFLMLETALEYRDVFTHLPGFDRSYSLPPSAADWDAVQAIVDCVSLFHEATSRFSCSKYPTINFFFVDLCSLYVKLKEWCNSPSPCIQSMAAKMFERFANHLNGLNLLLVLGSILDPRFKMKSVDYLFGQIYFDNFSERIYDVQEAFLKLYKAYSAQYERVVMSHASETSANNESPCGEHQPGRSVQPSSKNTLDFMRKGLGRLLLETSLIQPRKLDIDLYLEEDVIVSDDDHFDVLKWWMQHAERYPVLSMMARDILAVPVSVAASKSASGPKNMVVDHHLRCLDPHAAQSLLCAQDWLRGEIEGKSINFVCFCSSPSYLPLMSCLAESLKDGSADGLSSIFTVIHLTNEGDAVDDEEESGSEESVSPVFKLGEDPSPVTSV</sequence>
<evidence type="ECO:0000256" key="3">
    <source>
        <dbReference type="ARBA" id="ARBA00022723"/>
    </source>
</evidence>
<evidence type="ECO:0000259" key="13">
    <source>
        <dbReference type="Pfam" id="PF14372"/>
    </source>
</evidence>
<keyword evidence="5" id="KW-0862">Zinc</keyword>
<feature type="domain" description="hAT-like transposase RNase-H fold" evidence="13">
    <location>
        <begin position="470"/>
        <end position="568"/>
    </location>
</feature>
<reference evidence="14" key="1">
    <citation type="submission" date="2020-02" db="EMBL/GenBank/DDBJ databases">
        <authorList>
            <person name="Scholz U."/>
            <person name="Mascher M."/>
            <person name="Fiebig A."/>
        </authorList>
    </citation>
    <scope>NUCLEOTIDE SEQUENCE</scope>
</reference>
<evidence type="ECO:0000256" key="9">
    <source>
        <dbReference type="ARBA" id="ARBA00023242"/>
    </source>
</evidence>
<keyword evidence="4" id="KW-0863">Zinc-finger</keyword>
<dbReference type="AlphaFoldDB" id="A0A7I8KCQ2"/>
<dbReference type="Pfam" id="PF02892">
    <property type="entry name" value="zf-BED"/>
    <property type="match status" value="1"/>
</dbReference>
<dbReference type="OrthoDB" id="1607513at2759"/>
<evidence type="ECO:0000256" key="6">
    <source>
        <dbReference type="ARBA" id="ARBA00023015"/>
    </source>
</evidence>
<keyword evidence="7" id="KW-0238">DNA-binding</keyword>
<keyword evidence="8" id="KW-0804">Transcription</keyword>
<comment type="subcellular location">
    <subcellularLocation>
        <location evidence="1">Nucleus</location>
    </subcellularLocation>
</comment>
<dbReference type="EMBL" id="LR746267">
    <property type="protein sequence ID" value="CAA7395046.1"/>
    <property type="molecule type" value="Genomic_DNA"/>
</dbReference>
<evidence type="ECO:0000259" key="12">
    <source>
        <dbReference type="Pfam" id="PF05699"/>
    </source>
</evidence>
<accession>A0A7I8KCQ2</accession>
<feature type="region of interest" description="Disordered" evidence="10">
    <location>
        <begin position="767"/>
        <end position="797"/>
    </location>
</feature>
<protein>
    <submittedName>
        <fullName evidence="14">Uncharacterized protein</fullName>
    </submittedName>
</protein>
<dbReference type="GO" id="GO:0008270">
    <property type="term" value="F:zinc ion binding"/>
    <property type="evidence" value="ECO:0007669"/>
    <property type="project" value="UniProtKB-KW"/>
</dbReference>
<dbReference type="InterPro" id="IPR012337">
    <property type="entry name" value="RNaseH-like_sf"/>
</dbReference>
<keyword evidence="9" id="KW-0539">Nucleus</keyword>
<feature type="region of interest" description="Disordered" evidence="10">
    <location>
        <begin position="583"/>
        <end position="605"/>
    </location>
</feature>
<dbReference type="SUPFAM" id="SSF57667">
    <property type="entry name" value="beta-beta-alpha zinc fingers"/>
    <property type="match status" value="1"/>
</dbReference>
<keyword evidence="15" id="KW-1185">Reference proteome</keyword>